<sequence length="129" mass="13265">MQHVDKMAVIVSGRLPARLPGWGGRAACVAQLVAKRVVQDITLYQPNHLSVAMCLTGPCPAIPDSPVAYVGLPAAAAGDEGRCIARGSIIVSTTTILPSPSQCSTQQAKGVGPRVVLSGQQCQVGLHAV</sequence>
<dbReference type="AlphaFoldDB" id="A0A5B7JVT6"/>
<organism evidence="1 2">
    <name type="scientific">Portunus trituberculatus</name>
    <name type="common">Swimming crab</name>
    <name type="synonym">Neptunus trituberculatus</name>
    <dbReference type="NCBI Taxonomy" id="210409"/>
    <lineage>
        <taxon>Eukaryota</taxon>
        <taxon>Metazoa</taxon>
        <taxon>Ecdysozoa</taxon>
        <taxon>Arthropoda</taxon>
        <taxon>Crustacea</taxon>
        <taxon>Multicrustacea</taxon>
        <taxon>Malacostraca</taxon>
        <taxon>Eumalacostraca</taxon>
        <taxon>Eucarida</taxon>
        <taxon>Decapoda</taxon>
        <taxon>Pleocyemata</taxon>
        <taxon>Brachyura</taxon>
        <taxon>Eubrachyura</taxon>
        <taxon>Portunoidea</taxon>
        <taxon>Portunidae</taxon>
        <taxon>Portuninae</taxon>
        <taxon>Portunus</taxon>
    </lineage>
</organism>
<keyword evidence="2" id="KW-1185">Reference proteome</keyword>
<proteinExistence type="predicted"/>
<dbReference type="EMBL" id="VSRR010114949">
    <property type="protein sequence ID" value="MPC98635.1"/>
    <property type="molecule type" value="Genomic_DNA"/>
</dbReference>
<comment type="caution">
    <text evidence="1">The sequence shown here is derived from an EMBL/GenBank/DDBJ whole genome shotgun (WGS) entry which is preliminary data.</text>
</comment>
<evidence type="ECO:0000313" key="1">
    <source>
        <dbReference type="EMBL" id="MPC98635.1"/>
    </source>
</evidence>
<name>A0A5B7JVT6_PORTR</name>
<evidence type="ECO:0000313" key="2">
    <source>
        <dbReference type="Proteomes" id="UP000324222"/>
    </source>
</evidence>
<accession>A0A5B7JVT6</accession>
<gene>
    <name evidence="1" type="ORF">E2C01_094012</name>
</gene>
<reference evidence="1 2" key="1">
    <citation type="submission" date="2019-05" db="EMBL/GenBank/DDBJ databases">
        <title>Another draft genome of Portunus trituberculatus and its Hox gene families provides insights of decapod evolution.</title>
        <authorList>
            <person name="Jeong J.-H."/>
            <person name="Song I."/>
            <person name="Kim S."/>
            <person name="Choi T."/>
            <person name="Kim D."/>
            <person name="Ryu S."/>
            <person name="Kim W."/>
        </authorList>
    </citation>
    <scope>NUCLEOTIDE SEQUENCE [LARGE SCALE GENOMIC DNA]</scope>
    <source>
        <tissue evidence="1">Muscle</tissue>
    </source>
</reference>
<dbReference type="Proteomes" id="UP000324222">
    <property type="component" value="Unassembled WGS sequence"/>
</dbReference>
<protein>
    <submittedName>
        <fullName evidence="1">Uncharacterized protein</fullName>
    </submittedName>
</protein>